<accession>A0A1X7L2C6</accession>
<dbReference type="AlphaFoldDB" id="A0A1X7L2C6"/>
<organism evidence="2 3">
    <name type="scientific">Marivirga sericea</name>
    <dbReference type="NCBI Taxonomy" id="1028"/>
    <lineage>
        <taxon>Bacteria</taxon>
        <taxon>Pseudomonadati</taxon>
        <taxon>Bacteroidota</taxon>
        <taxon>Cytophagia</taxon>
        <taxon>Cytophagales</taxon>
        <taxon>Marivirgaceae</taxon>
        <taxon>Marivirga</taxon>
    </lineage>
</organism>
<evidence type="ECO:0000313" key="3">
    <source>
        <dbReference type="Proteomes" id="UP000193804"/>
    </source>
</evidence>
<dbReference type="EMBL" id="FXAW01000007">
    <property type="protein sequence ID" value="SMG47362.1"/>
    <property type="molecule type" value="Genomic_DNA"/>
</dbReference>
<sequence length="211" mass="23292">MIKTASLYIGIFVASLAFLWACEPCDDCGPDNAYPYFNLSILNKTSLDTLTQYKARLNNEIEVVDAALADPENAPVVDSLNNLRNTKTDSLAIINGLITITNSGTISIESINGTTNLFENKNGGDSLSSFKIPLKTTESQSEYVFQIEFSDFQYSLKIEYELSDTIINSKITKSAKELNVIEHQFDSLAGPYGCNPVSKCISNELEIYVEI</sequence>
<dbReference type="OrthoDB" id="650514at2"/>
<name>A0A1X7L2C6_9BACT</name>
<protein>
    <submittedName>
        <fullName evidence="2">Uncharacterized protein</fullName>
    </submittedName>
</protein>
<dbReference type="RefSeq" id="WP_085518509.1">
    <property type="nucleotide sequence ID" value="NZ_FXAW01000007.1"/>
</dbReference>
<keyword evidence="3" id="KW-1185">Reference proteome</keyword>
<evidence type="ECO:0000313" key="2">
    <source>
        <dbReference type="EMBL" id="SMG47362.1"/>
    </source>
</evidence>
<evidence type="ECO:0000256" key="1">
    <source>
        <dbReference type="SAM" id="SignalP"/>
    </source>
</evidence>
<gene>
    <name evidence="2" type="ORF">SAMN05661096_03378</name>
</gene>
<reference evidence="3" key="1">
    <citation type="submission" date="2017-04" db="EMBL/GenBank/DDBJ databases">
        <authorList>
            <person name="Varghese N."/>
            <person name="Submissions S."/>
        </authorList>
    </citation>
    <scope>NUCLEOTIDE SEQUENCE [LARGE SCALE GENOMIC DNA]</scope>
    <source>
        <strain evidence="3">DSM 4125</strain>
    </source>
</reference>
<dbReference type="STRING" id="1028.SAMN05661096_03378"/>
<proteinExistence type="predicted"/>
<feature type="signal peptide" evidence="1">
    <location>
        <begin position="1"/>
        <end position="21"/>
    </location>
</feature>
<feature type="chain" id="PRO_5012824076" evidence="1">
    <location>
        <begin position="22"/>
        <end position="211"/>
    </location>
</feature>
<dbReference type="Proteomes" id="UP000193804">
    <property type="component" value="Unassembled WGS sequence"/>
</dbReference>
<keyword evidence="1" id="KW-0732">Signal</keyword>